<evidence type="ECO:0000256" key="6">
    <source>
        <dbReference type="ARBA" id="ARBA00022729"/>
    </source>
</evidence>
<dbReference type="GO" id="GO:0031176">
    <property type="term" value="F:endo-1,4-beta-xylanase activity"/>
    <property type="evidence" value="ECO:0007669"/>
    <property type="project" value="UniProtKB-UniRule"/>
</dbReference>
<evidence type="ECO:0000256" key="1">
    <source>
        <dbReference type="ARBA" id="ARBA00000681"/>
    </source>
</evidence>
<dbReference type="InterPro" id="IPR013320">
    <property type="entry name" value="ConA-like_dom_sf"/>
</dbReference>
<dbReference type="InterPro" id="IPR018208">
    <property type="entry name" value="GH11_AS_1"/>
</dbReference>
<evidence type="ECO:0000256" key="8">
    <source>
        <dbReference type="ARBA" id="ARBA00023277"/>
    </source>
</evidence>
<feature type="domain" description="GH11" evidence="14">
    <location>
        <begin position="33"/>
        <end position="223"/>
    </location>
</feature>
<dbReference type="PANTHER" id="PTHR46828:SF2">
    <property type="entry name" value="ENDO-1,4-BETA-XYLANASE A-RELATED"/>
    <property type="match status" value="1"/>
</dbReference>
<evidence type="ECO:0000313" key="16">
    <source>
        <dbReference type="Proteomes" id="UP000078576"/>
    </source>
</evidence>
<keyword evidence="9 11" id="KW-0326">Glycosidase</keyword>
<dbReference type="PROSITE" id="PS00776">
    <property type="entry name" value="GH11_1"/>
    <property type="match status" value="1"/>
</dbReference>
<dbReference type="FunFam" id="2.60.120.180:FF:000001">
    <property type="entry name" value="Endo-1,4-beta-xylanase"/>
    <property type="match status" value="1"/>
</dbReference>
<sequence length="225" mass="24280">MVQFASLLAAAAAIAGVCAVPQSFNPLHTVEKRLTSSSTGTNNGYYYSFWTDGVGTIDYENGSGGEYSIKWSSGSGNFVGGKGWSTGSDRDIKFTGTFSPDGNGYLSVYGWTTNPLIEYYIVENYGDYNPSTGLTSEGTVYSDGSTYDIYKTTRTNAASIESSSSTFSQYWSVRRSHRSQGTVTTANHFAAWKKLGMSMGTYNYQIVATEGYYSKGSSAISVSEV</sequence>
<organism evidence="15 16">
    <name type="scientific">Cytospora mali</name>
    <name type="common">Apple Valsa canker fungus</name>
    <name type="synonym">Valsa mali</name>
    <dbReference type="NCBI Taxonomy" id="578113"/>
    <lineage>
        <taxon>Eukaryota</taxon>
        <taxon>Fungi</taxon>
        <taxon>Dikarya</taxon>
        <taxon>Ascomycota</taxon>
        <taxon>Pezizomycotina</taxon>
        <taxon>Sordariomycetes</taxon>
        <taxon>Sordariomycetidae</taxon>
        <taxon>Diaporthales</taxon>
        <taxon>Cytosporaceae</taxon>
        <taxon>Cytospora</taxon>
    </lineage>
</organism>
<keyword evidence="16" id="KW-1185">Reference proteome</keyword>
<evidence type="ECO:0000256" key="3">
    <source>
        <dbReference type="ARBA" id="ARBA00007792"/>
    </source>
</evidence>
<dbReference type="AlphaFoldDB" id="A0A194UXF1"/>
<evidence type="ECO:0000256" key="11">
    <source>
        <dbReference type="PROSITE-ProRule" id="PRU01097"/>
    </source>
</evidence>
<dbReference type="InterPro" id="IPR013319">
    <property type="entry name" value="GH11/12"/>
</dbReference>
<evidence type="ECO:0000313" key="15">
    <source>
        <dbReference type="EMBL" id="KUI56380.1"/>
    </source>
</evidence>
<evidence type="ECO:0000256" key="7">
    <source>
        <dbReference type="ARBA" id="ARBA00022801"/>
    </source>
</evidence>
<dbReference type="Pfam" id="PF00457">
    <property type="entry name" value="Glyco_hydro_11"/>
    <property type="match status" value="1"/>
</dbReference>
<feature type="signal peptide" evidence="13">
    <location>
        <begin position="1"/>
        <end position="19"/>
    </location>
</feature>
<evidence type="ECO:0000256" key="9">
    <source>
        <dbReference type="ARBA" id="ARBA00023295"/>
    </source>
</evidence>
<keyword evidence="6 13" id="KW-0732">Signal</keyword>
<gene>
    <name evidence="15" type="ORF">VP1G_03660</name>
</gene>
<dbReference type="Proteomes" id="UP000078576">
    <property type="component" value="Unassembled WGS sequence"/>
</dbReference>
<dbReference type="InterPro" id="IPR001137">
    <property type="entry name" value="Glyco_hydro_11"/>
</dbReference>
<protein>
    <recommendedName>
        <fullName evidence="4 11">Endo-1,4-beta-xylanase</fullName>
        <ecNumber evidence="4 11">3.2.1.8</ecNumber>
    </recommendedName>
</protein>
<evidence type="ECO:0000256" key="5">
    <source>
        <dbReference type="ARBA" id="ARBA00022651"/>
    </source>
</evidence>
<dbReference type="GO" id="GO:0045493">
    <property type="term" value="P:xylan catabolic process"/>
    <property type="evidence" value="ECO:0007669"/>
    <property type="project" value="UniProtKB-UniRule"/>
</dbReference>
<dbReference type="EC" id="3.2.1.8" evidence="4 11"/>
<dbReference type="SUPFAM" id="SSF49899">
    <property type="entry name" value="Concanavalin A-like lectins/glucanases"/>
    <property type="match status" value="1"/>
</dbReference>
<comment type="pathway">
    <text evidence="2 11 12">Glycan degradation; xylan degradation.</text>
</comment>
<dbReference type="PRINTS" id="PR00911">
    <property type="entry name" value="GLHYDRLASE11"/>
</dbReference>
<dbReference type="UniPathway" id="UPA00114"/>
<accession>A0A194UXF1</accession>
<comment type="similarity">
    <text evidence="3 11 12">Belongs to the glycosyl hydrolase 11 (cellulase G) family.</text>
</comment>
<keyword evidence="5 11" id="KW-0858">Xylan degradation</keyword>
<keyword evidence="10 11" id="KW-0624">Polysaccharide degradation</keyword>
<dbReference type="Gene3D" id="2.60.120.180">
    <property type="match status" value="1"/>
</dbReference>
<feature type="chain" id="PRO_5008265950" description="Endo-1,4-beta-xylanase" evidence="13">
    <location>
        <begin position="20"/>
        <end position="225"/>
    </location>
</feature>
<dbReference type="OrthoDB" id="2115822at2759"/>
<keyword evidence="8 11" id="KW-0119">Carbohydrate metabolism</keyword>
<evidence type="ECO:0000256" key="4">
    <source>
        <dbReference type="ARBA" id="ARBA00012590"/>
    </source>
</evidence>
<evidence type="ECO:0000256" key="12">
    <source>
        <dbReference type="RuleBase" id="RU362015"/>
    </source>
</evidence>
<dbReference type="EMBL" id="KN714688">
    <property type="protein sequence ID" value="KUI56380.1"/>
    <property type="molecule type" value="Genomic_DNA"/>
</dbReference>
<dbReference type="SMR" id="A0A194UXF1"/>
<feature type="active site" description="Proton donor" evidence="11">
    <location>
        <position position="210"/>
    </location>
</feature>
<dbReference type="STRING" id="694573.A0A194UXF1"/>
<evidence type="ECO:0000259" key="14">
    <source>
        <dbReference type="PROSITE" id="PS51761"/>
    </source>
</evidence>
<evidence type="ECO:0000256" key="2">
    <source>
        <dbReference type="ARBA" id="ARBA00004851"/>
    </source>
</evidence>
<dbReference type="InterPro" id="IPR033123">
    <property type="entry name" value="GH11_dom"/>
</dbReference>
<dbReference type="PANTHER" id="PTHR46828">
    <property type="entry name" value="ENDO-1,4-BETA-XYLANASE A-RELATED"/>
    <property type="match status" value="1"/>
</dbReference>
<evidence type="ECO:0000256" key="10">
    <source>
        <dbReference type="ARBA" id="ARBA00023326"/>
    </source>
</evidence>
<keyword evidence="7 11" id="KW-0378">Hydrolase</keyword>
<reference evidence="16" key="1">
    <citation type="submission" date="2014-12" db="EMBL/GenBank/DDBJ databases">
        <title>Genome Sequence of Valsa Canker Pathogens Uncovers a Specific Adaption of Colonization on Woody Bark.</title>
        <authorList>
            <person name="Yin Z."/>
            <person name="Liu H."/>
            <person name="Gao X."/>
            <person name="Li Z."/>
            <person name="Song N."/>
            <person name="Ke X."/>
            <person name="Dai Q."/>
            <person name="Wu Y."/>
            <person name="Sun Y."/>
            <person name="Xu J.-R."/>
            <person name="Kang Z.K."/>
            <person name="Wang L."/>
            <person name="Huang L."/>
        </authorList>
    </citation>
    <scope>NUCLEOTIDE SEQUENCE [LARGE SCALE GENOMIC DNA]</scope>
    <source>
        <strain evidence="16">SXYL134</strain>
    </source>
</reference>
<evidence type="ECO:0000256" key="13">
    <source>
        <dbReference type="SAM" id="SignalP"/>
    </source>
</evidence>
<dbReference type="PROSITE" id="PS51761">
    <property type="entry name" value="GH11_3"/>
    <property type="match status" value="1"/>
</dbReference>
<name>A0A194UXF1_CYTMA</name>
<feature type="active site" description="Nucleophile" evidence="11">
    <location>
        <position position="118"/>
    </location>
</feature>
<proteinExistence type="inferred from homology"/>
<comment type="catalytic activity">
    <reaction evidence="1 11 12">
        <text>Endohydrolysis of (1-&gt;4)-beta-D-xylosidic linkages in xylans.</text>
        <dbReference type="EC" id="3.2.1.8"/>
    </reaction>
</comment>